<reference evidence="2" key="1">
    <citation type="journal article" date="2020" name="Plant Biotechnol. J.">
        <title>The pomegranate (Punica granatum L.) draft genome dissects genetic divergence between soft- and hard-seeded cultivars.</title>
        <authorList>
            <person name="Luo X."/>
            <person name="Li H."/>
            <person name="Wu Z."/>
            <person name="Yao W."/>
            <person name="Zhao P."/>
            <person name="Cao D."/>
            <person name="Yu H."/>
            <person name="Li K."/>
            <person name="Poudel K."/>
            <person name="Zhao D."/>
            <person name="Zhang F."/>
            <person name="Xia X."/>
            <person name="Chen L."/>
            <person name="Wang Q."/>
            <person name="Jing D."/>
            <person name="Cao S."/>
        </authorList>
    </citation>
    <scope>NUCLEOTIDE SEQUENCE [LARGE SCALE GENOMIC DNA]</scope>
</reference>
<keyword evidence="1" id="KW-0175">Coiled coil</keyword>
<evidence type="ECO:0000313" key="2">
    <source>
        <dbReference type="Proteomes" id="UP000515151"/>
    </source>
</evidence>
<accession>A0A6P8CDB0</accession>
<dbReference type="Proteomes" id="UP000515151">
    <property type="component" value="Chromosome 2"/>
</dbReference>
<dbReference type="OrthoDB" id="1932629at2759"/>
<feature type="coiled-coil region" evidence="1">
    <location>
        <begin position="79"/>
        <end position="106"/>
    </location>
</feature>
<organism evidence="2 3">
    <name type="scientific">Punica granatum</name>
    <name type="common">Pomegranate</name>
    <dbReference type="NCBI Taxonomy" id="22663"/>
    <lineage>
        <taxon>Eukaryota</taxon>
        <taxon>Viridiplantae</taxon>
        <taxon>Streptophyta</taxon>
        <taxon>Embryophyta</taxon>
        <taxon>Tracheophyta</taxon>
        <taxon>Spermatophyta</taxon>
        <taxon>Magnoliopsida</taxon>
        <taxon>eudicotyledons</taxon>
        <taxon>Gunneridae</taxon>
        <taxon>Pentapetalae</taxon>
        <taxon>rosids</taxon>
        <taxon>malvids</taxon>
        <taxon>Myrtales</taxon>
        <taxon>Lythraceae</taxon>
        <taxon>Punica</taxon>
    </lineage>
</organism>
<sequence length="289" mass="33311">MAATSDREMELLLSSFDQIYQDFKSGMEEIQLLKSNCQAETKRREALEIACHSVKQDNERLTKLYTNSMKNLAGQVSGFLEHHLKCQRLEEELKRVTAEHQDIENEHKRTLEGLKQDYAAKFGELEAQIRSISHIDIECSRNALMLSLADGQMPVDIRCFESQKQSDEATINHLCQDLAAHKSHIHSLASRLEQGHFYFSSKYQAEIQDLRDCLLLEQEEKNGLSKKLQALEKECFYSFDAVLMSRTKLAQGQKTSVSSQQVEALKQKIMKLRRENEILRRKLQSSQEG</sequence>
<proteinExistence type="predicted"/>
<evidence type="ECO:0000313" key="3">
    <source>
        <dbReference type="RefSeq" id="XP_031378988.1"/>
    </source>
</evidence>
<name>A0A6P8CDB0_PUNGR</name>
<dbReference type="RefSeq" id="XP_031378989.1">
    <property type="nucleotide sequence ID" value="XM_031523129.1"/>
</dbReference>
<feature type="coiled-coil region" evidence="1">
    <location>
        <begin position="262"/>
        <end position="289"/>
    </location>
</feature>
<gene>
    <name evidence="3 4" type="primary">LOC116194338</name>
</gene>
<protein>
    <submittedName>
        <fullName evidence="3 4">Protein At-4/1-like isoform X1</fullName>
    </submittedName>
</protein>
<reference evidence="3 4" key="2">
    <citation type="submission" date="2025-04" db="UniProtKB">
        <authorList>
            <consortium name="RefSeq"/>
        </authorList>
    </citation>
    <scope>IDENTIFICATION</scope>
    <source>
        <tissue evidence="3 4">Leaf</tissue>
    </source>
</reference>
<dbReference type="GeneID" id="116194338"/>
<keyword evidence="2" id="KW-1185">Reference proteome</keyword>
<evidence type="ECO:0000313" key="4">
    <source>
        <dbReference type="RefSeq" id="XP_031378989.1"/>
    </source>
</evidence>
<dbReference type="AlphaFoldDB" id="A0A6P8CDB0"/>
<dbReference type="RefSeq" id="XP_031378988.1">
    <property type="nucleotide sequence ID" value="XM_031523128.1"/>
</dbReference>
<evidence type="ECO:0000256" key="1">
    <source>
        <dbReference type="SAM" id="Coils"/>
    </source>
</evidence>